<dbReference type="InterPro" id="IPR043128">
    <property type="entry name" value="Rev_trsase/Diguanyl_cyclase"/>
</dbReference>
<dbReference type="InterPro" id="IPR035965">
    <property type="entry name" value="PAS-like_dom_sf"/>
</dbReference>
<dbReference type="EMBL" id="AP022853">
    <property type="protein sequence ID" value="BCB26651.1"/>
    <property type="molecule type" value="Genomic_DNA"/>
</dbReference>
<dbReference type="SMART" id="SM00267">
    <property type="entry name" value="GGDEF"/>
    <property type="match status" value="1"/>
</dbReference>
<feature type="compositionally biased region" description="Basic and acidic residues" evidence="2">
    <location>
        <begin position="760"/>
        <end position="769"/>
    </location>
</feature>
<feature type="compositionally biased region" description="Basic and acidic residues" evidence="2">
    <location>
        <begin position="730"/>
        <end position="745"/>
    </location>
</feature>
<dbReference type="FunFam" id="3.30.70.270:FF:000001">
    <property type="entry name" value="Diguanylate cyclase domain protein"/>
    <property type="match status" value="1"/>
</dbReference>
<dbReference type="InterPro" id="IPR013767">
    <property type="entry name" value="PAS_fold"/>
</dbReference>
<dbReference type="Gene3D" id="6.10.340.10">
    <property type="match status" value="1"/>
</dbReference>
<dbReference type="InterPro" id="IPR001633">
    <property type="entry name" value="EAL_dom"/>
</dbReference>
<dbReference type="PROSITE" id="PS50883">
    <property type="entry name" value="EAL"/>
    <property type="match status" value="1"/>
</dbReference>
<accession>A0A6F8VBY2</accession>
<evidence type="ECO:0000313" key="10">
    <source>
        <dbReference type="Proteomes" id="UP000502260"/>
    </source>
</evidence>
<dbReference type="PROSITE" id="PS50112">
    <property type="entry name" value="PAS"/>
    <property type="match status" value="1"/>
</dbReference>
<dbReference type="SUPFAM" id="SSF55073">
    <property type="entry name" value="Nucleotide cyclase"/>
    <property type="match status" value="1"/>
</dbReference>
<dbReference type="GO" id="GO:0016020">
    <property type="term" value="C:membrane"/>
    <property type="evidence" value="ECO:0007669"/>
    <property type="project" value="InterPro"/>
</dbReference>
<dbReference type="NCBIfam" id="TIGR00229">
    <property type="entry name" value="sensory_box"/>
    <property type="match status" value="1"/>
</dbReference>
<dbReference type="PROSITE" id="PS50113">
    <property type="entry name" value="PAC"/>
    <property type="match status" value="1"/>
</dbReference>
<dbReference type="PROSITE" id="PS50887">
    <property type="entry name" value="GGDEF"/>
    <property type="match status" value="1"/>
</dbReference>
<feature type="domain" description="EAL" evidence="6">
    <location>
        <begin position="547"/>
        <end position="796"/>
    </location>
</feature>
<evidence type="ECO:0000259" key="8">
    <source>
        <dbReference type="PROSITE" id="PS50887"/>
    </source>
</evidence>
<dbReference type="InterPro" id="IPR001610">
    <property type="entry name" value="PAC"/>
</dbReference>
<dbReference type="Gene3D" id="3.20.20.450">
    <property type="entry name" value="EAL domain"/>
    <property type="match status" value="1"/>
</dbReference>
<dbReference type="PANTHER" id="PTHR44757">
    <property type="entry name" value="DIGUANYLATE CYCLASE DGCP"/>
    <property type="match status" value="1"/>
</dbReference>
<dbReference type="CDD" id="cd01949">
    <property type="entry name" value="GGDEF"/>
    <property type="match status" value="1"/>
</dbReference>
<gene>
    <name evidence="9" type="ORF">SKTS_15370</name>
</gene>
<evidence type="ECO:0000259" key="4">
    <source>
        <dbReference type="PROSITE" id="PS50112"/>
    </source>
</evidence>
<dbReference type="NCBIfam" id="TIGR00254">
    <property type="entry name" value="GGDEF"/>
    <property type="match status" value="1"/>
</dbReference>
<reference evidence="10" key="1">
    <citation type="submission" date="2020-03" db="EMBL/GenBank/DDBJ databases">
        <title>Complete genome sequence of sulfur-oxidizing bacterium skT11.</title>
        <authorList>
            <person name="Kanda M."/>
            <person name="Kojima H."/>
            <person name="Fukui M."/>
        </authorList>
    </citation>
    <scope>NUCLEOTIDE SEQUENCE [LARGE SCALE GENOMIC DNA]</scope>
    <source>
        <strain evidence="10">skT11</strain>
    </source>
</reference>
<feature type="region of interest" description="Disordered" evidence="2">
    <location>
        <begin position="721"/>
        <end position="769"/>
    </location>
</feature>
<dbReference type="InterPro" id="IPR003660">
    <property type="entry name" value="HAMP_dom"/>
</dbReference>
<dbReference type="InterPro" id="IPR052155">
    <property type="entry name" value="Biofilm_reg_signaling"/>
</dbReference>
<dbReference type="InterPro" id="IPR035919">
    <property type="entry name" value="EAL_sf"/>
</dbReference>
<dbReference type="Proteomes" id="UP000502260">
    <property type="component" value="Chromosome"/>
</dbReference>
<evidence type="ECO:0000259" key="5">
    <source>
        <dbReference type="PROSITE" id="PS50113"/>
    </source>
</evidence>
<evidence type="ECO:0000256" key="1">
    <source>
        <dbReference type="SAM" id="Coils"/>
    </source>
</evidence>
<evidence type="ECO:0000313" key="9">
    <source>
        <dbReference type="EMBL" id="BCB26651.1"/>
    </source>
</evidence>
<dbReference type="GO" id="GO:0003824">
    <property type="term" value="F:catalytic activity"/>
    <property type="evidence" value="ECO:0007669"/>
    <property type="project" value="UniProtKB-ARBA"/>
</dbReference>
<dbReference type="SUPFAM" id="SSF55785">
    <property type="entry name" value="PYP-like sensor domain (PAS domain)"/>
    <property type="match status" value="1"/>
</dbReference>
<dbReference type="InterPro" id="IPR000700">
    <property type="entry name" value="PAS-assoc_C"/>
</dbReference>
<dbReference type="PANTHER" id="PTHR44757:SF2">
    <property type="entry name" value="BIOFILM ARCHITECTURE MAINTENANCE PROTEIN MBAA"/>
    <property type="match status" value="1"/>
</dbReference>
<feature type="domain" description="PAS" evidence="4">
    <location>
        <begin position="243"/>
        <end position="298"/>
    </location>
</feature>
<dbReference type="GO" id="GO:0006355">
    <property type="term" value="P:regulation of DNA-templated transcription"/>
    <property type="evidence" value="ECO:0007669"/>
    <property type="project" value="InterPro"/>
</dbReference>
<dbReference type="PROSITE" id="PS50885">
    <property type="entry name" value="HAMP"/>
    <property type="match status" value="1"/>
</dbReference>
<dbReference type="Pfam" id="PF00563">
    <property type="entry name" value="EAL"/>
    <property type="match status" value="1"/>
</dbReference>
<protein>
    <submittedName>
        <fullName evidence="9">Sensor domain-containing diguanylate cyclase</fullName>
    </submittedName>
</protein>
<dbReference type="Gene3D" id="3.30.70.270">
    <property type="match status" value="1"/>
</dbReference>
<dbReference type="SMART" id="SM00091">
    <property type="entry name" value="PAS"/>
    <property type="match status" value="1"/>
</dbReference>
<dbReference type="InterPro" id="IPR000014">
    <property type="entry name" value="PAS"/>
</dbReference>
<dbReference type="KEGG" id="slac:SKTS_15370"/>
<organism evidence="9 10">
    <name type="scientific">Sulfurimicrobium lacus</name>
    <dbReference type="NCBI Taxonomy" id="2715678"/>
    <lineage>
        <taxon>Bacteria</taxon>
        <taxon>Pseudomonadati</taxon>
        <taxon>Pseudomonadota</taxon>
        <taxon>Betaproteobacteria</taxon>
        <taxon>Nitrosomonadales</taxon>
        <taxon>Sulfuricellaceae</taxon>
        <taxon>Sulfurimicrobium</taxon>
    </lineage>
</organism>
<evidence type="ECO:0000259" key="6">
    <source>
        <dbReference type="PROSITE" id="PS50883"/>
    </source>
</evidence>
<feature type="domain" description="PAC" evidence="5">
    <location>
        <begin position="314"/>
        <end position="366"/>
    </location>
</feature>
<feature type="domain" description="HAMP" evidence="7">
    <location>
        <begin position="176"/>
        <end position="231"/>
    </location>
</feature>
<dbReference type="GO" id="GO:0007165">
    <property type="term" value="P:signal transduction"/>
    <property type="evidence" value="ECO:0007669"/>
    <property type="project" value="InterPro"/>
</dbReference>
<feature type="coiled-coil region" evidence="1">
    <location>
        <begin position="223"/>
        <end position="260"/>
    </location>
</feature>
<dbReference type="Gene3D" id="3.30.450.20">
    <property type="entry name" value="PAS domain"/>
    <property type="match status" value="1"/>
</dbReference>
<sequence>MKFFQPRTLHMRIMLAIAMLQLLVVGLFSLYMLIQQVGTEITNRQVLGHKMIAITAPAVTHLIEFDPHGIDTYLGTVLGDRAISAITVKDGQGNQLFQQSKEVIPLHPVAGWFQAAELKPTVTTELKSSRGSLGLITVQLSNDVLNEKIHTLLNDVSYLFMLLLGVDLIAIQLLVKSVMAPLTPLAAMAREVSQGNWDKTMLATAANASDEVKNLSDAFVESAKTMKRQIRELEQTRSQLAENELKLRNLVNNMQEVLLEVDQSGHITFLNPTWEALTGYATETTLHRPFAEFLIQPKHQSYFEVGRLVHIPLTDLQLEVRARDGKSVWMQMSTSLQRDESGTVTGLISTLEDVTETLHLQELQRQHEQDLYRLTITDPLTGVYNRRHFDDLLENLLHMNLHKNLPLALVIVDIDGFKFINDTYGHPVGDEVLRKVASTLRANEHQGGAVARIAGDEFAILLQNVNAEEASRIGHMIHEDLSRIVLPLTVGQLTIQTSIGIAVAPLHGKIPLDLVRAADVALYHAKQSGRNRVDTLSKERGEAIMDIFSQGFELRNAISAGMILPFMQPIVDLKTRKIFAYEVLTRMRRGDGFVPADDFIPIAEDLGLIRDMDLFVIGESLRLIPKNVHLFVNISLNSFFAPEFTQQLRDLLHSPIAKGRPITLEFTERQTTEMSAEFIKMFNEIRAGGCNVALDDFGVGYSTYSYLPTAPGIRQDRRQLRAAAQGKRGRREDRRTDPRTGQCDRRAHHRRTHRRRGNHRHADQDGRELRPGLLFQQAGQRAGQALADGRSCIITH</sequence>
<evidence type="ECO:0000256" key="2">
    <source>
        <dbReference type="SAM" id="MobiDB-lite"/>
    </source>
</evidence>
<keyword evidence="3" id="KW-0472">Membrane</keyword>
<dbReference type="SMART" id="SM00052">
    <property type="entry name" value="EAL"/>
    <property type="match status" value="1"/>
</dbReference>
<evidence type="ECO:0000256" key="3">
    <source>
        <dbReference type="SAM" id="Phobius"/>
    </source>
</evidence>
<dbReference type="InterPro" id="IPR029787">
    <property type="entry name" value="Nucleotide_cyclase"/>
</dbReference>
<dbReference type="CDD" id="cd00130">
    <property type="entry name" value="PAS"/>
    <property type="match status" value="1"/>
</dbReference>
<evidence type="ECO:0000259" key="7">
    <source>
        <dbReference type="PROSITE" id="PS50885"/>
    </source>
</evidence>
<keyword evidence="10" id="KW-1185">Reference proteome</keyword>
<dbReference type="Pfam" id="PF00989">
    <property type="entry name" value="PAS"/>
    <property type="match status" value="1"/>
</dbReference>
<dbReference type="AlphaFoldDB" id="A0A6F8VBY2"/>
<keyword evidence="3" id="KW-0812">Transmembrane</keyword>
<keyword evidence="1" id="KW-0175">Coiled coil</keyword>
<feature type="compositionally biased region" description="Basic residues" evidence="2">
    <location>
        <begin position="746"/>
        <end position="759"/>
    </location>
</feature>
<dbReference type="SMART" id="SM00086">
    <property type="entry name" value="PAC"/>
    <property type="match status" value="1"/>
</dbReference>
<dbReference type="InterPro" id="IPR000160">
    <property type="entry name" value="GGDEF_dom"/>
</dbReference>
<dbReference type="Pfam" id="PF00990">
    <property type="entry name" value="GGDEF"/>
    <property type="match status" value="1"/>
</dbReference>
<dbReference type="CDD" id="cd01948">
    <property type="entry name" value="EAL"/>
    <property type="match status" value="1"/>
</dbReference>
<feature type="transmembrane region" description="Helical" evidence="3">
    <location>
        <begin position="12"/>
        <end position="34"/>
    </location>
</feature>
<keyword evidence="3" id="KW-1133">Transmembrane helix</keyword>
<dbReference type="SUPFAM" id="SSF141868">
    <property type="entry name" value="EAL domain-like"/>
    <property type="match status" value="1"/>
</dbReference>
<feature type="domain" description="GGDEF" evidence="8">
    <location>
        <begin position="405"/>
        <end position="538"/>
    </location>
</feature>
<name>A0A6F8VBY2_9PROT</name>
<proteinExistence type="predicted"/>